<protein>
    <submittedName>
        <fullName evidence="6">ATP-binding cassette domain-containing protein</fullName>
    </submittedName>
</protein>
<organism evidence="6 7">
    <name type="scientific">Cytobacillus gottheilii</name>
    <dbReference type="NCBI Taxonomy" id="859144"/>
    <lineage>
        <taxon>Bacteria</taxon>
        <taxon>Bacillati</taxon>
        <taxon>Bacillota</taxon>
        <taxon>Bacilli</taxon>
        <taxon>Bacillales</taxon>
        <taxon>Bacillaceae</taxon>
        <taxon>Cytobacillus</taxon>
    </lineage>
</organism>
<reference evidence="6 7" key="1">
    <citation type="submission" date="2021-03" db="EMBL/GenBank/DDBJ databases">
        <title>The first data on the complete genome of the tetrodotoxin-producing bacterium.</title>
        <authorList>
            <person name="Melnikova D.I."/>
            <person name="Nijland R."/>
            <person name="Magarlamov T.Y."/>
        </authorList>
    </citation>
    <scope>NUCLEOTIDE SEQUENCE [LARGE SCALE GENOMIC DNA]</scope>
    <source>
        <strain evidence="6 7">1839</strain>
    </source>
</reference>
<dbReference type="InterPro" id="IPR002808">
    <property type="entry name" value="AdoCbi_amidolase"/>
</dbReference>
<sequence>MIRVQNVTGGYDNQFLIQNICFEVNKGELLGVIGPNGSGKTTLLKMLSGVHKVAAGDIFIKGKSLESFRPKELAKVIAVLSQHSEDHFSYSVKETVSLGRYAHQKGWFQALTDKDEQIVAEAMELTGISRYADEQLQHLSGGERQRVFLAQALAQEPEILLLDEPTNHLDLSFQKDLLDLLQALTKKQGLTVISIFHDLNLAGLYCNRLLLMDGGKLLKDDVPYGVLREEVISSVYEAEIKKQPHPYVPAPQLVLLSEGMQGESSSGKIGAEQLTIEKSQFSLQSSFYLKTISSGVSGSGMGWHRSFVNWQTNESPIKCSAEMDDYLKAKGFKAGETVGMISAGKPEDVSYALFEGEGFSVFTVVIADVSIEHGINTWIFINGMFSDEVYIQSIITATEAKVKALEQFQELNMKNECILIAGTQQGETLTSAARISPLGKLISQGIYECTTNAMMKSLKRINGGFC</sequence>
<evidence type="ECO:0000313" key="7">
    <source>
        <dbReference type="Proteomes" id="UP000679247"/>
    </source>
</evidence>
<dbReference type="InterPro" id="IPR027417">
    <property type="entry name" value="P-loop_NTPase"/>
</dbReference>
<dbReference type="PANTHER" id="PTHR42794">
    <property type="entry name" value="HEMIN IMPORT ATP-BINDING PROTEIN HMUV"/>
    <property type="match status" value="1"/>
</dbReference>
<evidence type="ECO:0000259" key="5">
    <source>
        <dbReference type="PROSITE" id="PS50893"/>
    </source>
</evidence>
<dbReference type="InterPro" id="IPR003439">
    <property type="entry name" value="ABC_transporter-like_ATP-bd"/>
</dbReference>
<dbReference type="SMART" id="SM00382">
    <property type="entry name" value="AAA"/>
    <property type="match status" value="1"/>
</dbReference>
<dbReference type="PROSITE" id="PS00211">
    <property type="entry name" value="ABC_TRANSPORTER_1"/>
    <property type="match status" value="1"/>
</dbReference>
<dbReference type="CDD" id="cd03214">
    <property type="entry name" value="ABC_Iron-Siderophores_B12_Hemin"/>
    <property type="match status" value="1"/>
</dbReference>
<evidence type="ECO:0000256" key="1">
    <source>
        <dbReference type="ARBA" id="ARBA00022448"/>
    </source>
</evidence>
<evidence type="ECO:0000256" key="2">
    <source>
        <dbReference type="ARBA" id="ARBA00022741"/>
    </source>
</evidence>
<evidence type="ECO:0000256" key="3">
    <source>
        <dbReference type="ARBA" id="ARBA00022840"/>
    </source>
</evidence>
<evidence type="ECO:0000256" key="4">
    <source>
        <dbReference type="ARBA" id="ARBA00022967"/>
    </source>
</evidence>
<dbReference type="SUPFAM" id="SSF52540">
    <property type="entry name" value="P-loop containing nucleoside triphosphate hydrolases"/>
    <property type="match status" value="1"/>
</dbReference>
<dbReference type="InterPro" id="IPR003593">
    <property type="entry name" value="AAA+_ATPase"/>
</dbReference>
<dbReference type="Pfam" id="PF01955">
    <property type="entry name" value="CbiZ"/>
    <property type="match status" value="1"/>
</dbReference>
<dbReference type="Gene3D" id="3.40.50.300">
    <property type="entry name" value="P-loop containing nucleotide triphosphate hydrolases"/>
    <property type="match status" value="1"/>
</dbReference>
<keyword evidence="3 6" id="KW-0067">ATP-binding</keyword>
<proteinExistence type="predicted"/>
<dbReference type="EMBL" id="CP071709">
    <property type="protein sequence ID" value="QVY61893.1"/>
    <property type="molecule type" value="Genomic_DNA"/>
</dbReference>
<dbReference type="PANTHER" id="PTHR42794:SF1">
    <property type="entry name" value="HEMIN IMPORT ATP-BINDING PROTEIN HMUV"/>
    <property type="match status" value="1"/>
</dbReference>
<gene>
    <name evidence="6" type="ORF">J1899_01820</name>
</gene>
<keyword evidence="4" id="KW-1278">Translocase</keyword>
<dbReference type="GO" id="GO:0005524">
    <property type="term" value="F:ATP binding"/>
    <property type="evidence" value="ECO:0007669"/>
    <property type="project" value="UniProtKB-KW"/>
</dbReference>
<keyword evidence="7" id="KW-1185">Reference proteome</keyword>
<keyword evidence="2" id="KW-0547">Nucleotide-binding</keyword>
<name>A0ABX8FBY7_9BACI</name>
<dbReference type="Proteomes" id="UP000679247">
    <property type="component" value="Chromosome"/>
</dbReference>
<feature type="domain" description="ABC transporter" evidence="5">
    <location>
        <begin position="2"/>
        <end position="239"/>
    </location>
</feature>
<evidence type="ECO:0000313" key="6">
    <source>
        <dbReference type="EMBL" id="QVY61893.1"/>
    </source>
</evidence>
<dbReference type="Pfam" id="PF00005">
    <property type="entry name" value="ABC_tran"/>
    <property type="match status" value="1"/>
</dbReference>
<keyword evidence="1" id="KW-0813">Transport</keyword>
<dbReference type="PROSITE" id="PS50893">
    <property type="entry name" value="ABC_TRANSPORTER_2"/>
    <property type="match status" value="1"/>
</dbReference>
<dbReference type="InterPro" id="IPR017871">
    <property type="entry name" value="ABC_transporter-like_CS"/>
</dbReference>
<dbReference type="RefSeq" id="WP_214477150.1">
    <property type="nucleotide sequence ID" value="NZ_CP071709.1"/>
</dbReference>
<accession>A0ABX8FBY7</accession>